<dbReference type="AlphaFoldDB" id="A0A392NHH4"/>
<sequence>MSRADGRSKVEVRRDMDDDLDATDAESGVTDFGYSFLIIGGGVERFLTFELSKLAANALKAGDLPLTRTRSGLTDILRERWDFSGKPPDLPP</sequence>
<name>A0A392NHH4_9FABA</name>
<organism evidence="2 3">
    <name type="scientific">Trifolium medium</name>
    <dbReference type="NCBI Taxonomy" id="97028"/>
    <lineage>
        <taxon>Eukaryota</taxon>
        <taxon>Viridiplantae</taxon>
        <taxon>Streptophyta</taxon>
        <taxon>Embryophyta</taxon>
        <taxon>Tracheophyta</taxon>
        <taxon>Spermatophyta</taxon>
        <taxon>Magnoliopsida</taxon>
        <taxon>eudicotyledons</taxon>
        <taxon>Gunneridae</taxon>
        <taxon>Pentapetalae</taxon>
        <taxon>rosids</taxon>
        <taxon>fabids</taxon>
        <taxon>Fabales</taxon>
        <taxon>Fabaceae</taxon>
        <taxon>Papilionoideae</taxon>
        <taxon>50 kb inversion clade</taxon>
        <taxon>NPAAA clade</taxon>
        <taxon>Hologalegina</taxon>
        <taxon>IRL clade</taxon>
        <taxon>Trifolieae</taxon>
        <taxon>Trifolium</taxon>
    </lineage>
</organism>
<protein>
    <submittedName>
        <fullName evidence="2">Uncharacterized protein</fullName>
    </submittedName>
</protein>
<reference evidence="2 3" key="1">
    <citation type="journal article" date="2018" name="Front. Plant Sci.">
        <title>Red Clover (Trifolium pratense) and Zigzag Clover (T. medium) - A Picture of Genomic Similarities and Differences.</title>
        <authorList>
            <person name="Dluhosova J."/>
            <person name="Istvanek J."/>
            <person name="Nedelnik J."/>
            <person name="Repkova J."/>
        </authorList>
    </citation>
    <scope>NUCLEOTIDE SEQUENCE [LARGE SCALE GENOMIC DNA]</scope>
    <source>
        <strain evidence="3">cv. 10/8</strain>
        <tissue evidence="2">Leaf</tissue>
    </source>
</reference>
<dbReference type="EMBL" id="LXQA010038902">
    <property type="protein sequence ID" value="MCH98931.1"/>
    <property type="molecule type" value="Genomic_DNA"/>
</dbReference>
<evidence type="ECO:0000313" key="2">
    <source>
        <dbReference type="EMBL" id="MCH98931.1"/>
    </source>
</evidence>
<evidence type="ECO:0000313" key="3">
    <source>
        <dbReference type="Proteomes" id="UP000265520"/>
    </source>
</evidence>
<keyword evidence="3" id="KW-1185">Reference proteome</keyword>
<feature type="region of interest" description="Disordered" evidence="1">
    <location>
        <begin position="1"/>
        <end position="23"/>
    </location>
</feature>
<accession>A0A392NHH4</accession>
<proteinExistence type="predicted"/>
<feature type="compositionally biased region" description="Basic and acidic residues" evidence="1">
    <location>
        <begin position="1"/>
        <end position="16"/>
    </location>
</feature>
<dbReference type="Proteomes" id="UP000265520">
    <property type="component" value="Unassembled WGS sequence"/>
</dbReference>
<evidence type="ECO:0000256" key="1">
    <source>
        <dbReference type="SAM" id="MobiDB-lite"/>
    </source>
</evidence>
<comment type="caution">
    <text evidence="2">The sequence shown here is derived from an EMBL/GenBank/DDBJ whole genome shotgun (WGS) entry which is preliminary data.</text>
</comment>